<reference evidence="2 3" key="1">
    <citation type="submission" date="2015-03" db="EMBL/GenBank/DDBJ databases">
        <authorList>
            <consortium name="Pathogen Informatics"/>
        </authorList>
    </citation>
    <scope>NUCLEOTIDE SEQUENCE [LARGE SCALE GENOMIC DNA]</scope>
    <source>
        <strain evidence="2 3">3476</strain>
    </source>
</reference>
<feature type="compositionally biased region" description="Basic and acidic residues" evidence="1">
    <location>
        <begin position="56"/>
        <end position="74"/>
    </location>
</feature>
<accession>A0A655E400</accession>
<feature type="compositionally biased region" description="Polar residues" evidence="1">
    <location>
        <begin position="43"/>
        <end position="52"/>
    </location>
</feature>
<feature type="region of interest" description="Disordered" evidence="1">
    <location>
        <begin position="1"/>
        <end position="88"/>
    </location>
</feature>
<dbReference type="AlphaFoldDB" id="A0A655E400"/>
<dbReference type="Proteomes" id="UP000039541">
    <property type="component" value="Unassembled WGS sequence"/>
</dbReference>
<proteinExistence type="predicted"/>
<name>A0A655E400_SALET</name>
<protein>
    <submittedName>
        <fullName evidence="2">Uncharacterized protein</fullName>
    </submittedName>
</protein>
<evidence type="ECO:0000313" key="3">
    <source>
        <dbReference type="Proteomes" id="UP000039541"/>
    </source>
</evidence>
<gene>
    <name evidence="2" type="ORF">ERS008202_04060</name>
</gene>
<dbReference type="EMBL" id="CQPC01000074">
    <property type="protein sequence ID" value="CNV00578.1"/>
    <property type="molecule type" value="Genomic_DNA"/>
</dbReference>
<evidence type="ECO:0000256" key="1">
    <source>
        <dbReference type="SAM" id="MobiDB-lite"/>
    </source>
</evidence>
<feature type="compositionally biased region" description="Basic residues" evidence="1">
    <location>
        <begin position="78"/>
        <end position="88"/>
    </location>
</feature>
<organism evidence="2 3">
    <name type="scientific">Salmonella enterica subsp. enterica serovar Bovismorbificans</name>
    <dbReference type="NCBI Taxonomy" id="58097"/>
    <lineage>
        <taxon>Bacteria</taxon>
        <taxon>Pseudomonadati</taxon>
        <taxon>Pseudomonadota</taxon>
        <taxon>Gammaproteobacteria</taxon>
        <taxon>Enterobacterales</taxon>
        <taxon>Enterobacteriaceae</taxon>
        <taxon>Salmonella</taxon>
    </lineage>
</organism>
<sequence>MGALLVHFLPPPQQQTSGQAAKRRRNQPSPGRKPLSRIHQTAGVITQENPLQQLHRMTEGGDSQSRENTDERSDQQATKHRAQIRVSV</sequence>
<evidence type="ECO:0000313" key="2">
    <source>
        <dbReference type="EMBL" id="CNV00578.1"/>
    </source>
</evidence>